<evidence type="ECO:0000313" key="4">
    <source>
        <dbReference type="Proteomes" id="UP001152467"/>
    </source>
</evidence>
<keyword evidence="4" id="KW-1185">Reference proteome</keyword>
<dbReference type="InterPro" id="IPR007435">
    <property type="entry name" value="DUF484"/>
</dbReference>
<dbReference type="Pfam" id="PF04340">
    <property type="entry name" value="DUF484"/>
    <property type="match status" value="1"/>
</dbReference>
<dbReference type="InterPro" id="IPR029016">
    <property type="entry name" value="GAF-like_dom_sf"/>
</dbReference>
<dbReference type="PANTHER" id="PTHR38765">
    <property type="entry name" value="DUF484 DOMAIN-CONTAINING PROTEIN"/>
    <property type="match status" value="1"/>
</dbReference>
<dbReference type="Proteomes" id="UP001152485">
    <property type="component" value="Unassembled WGS sequence"/>
</dbReference>
<accession>A0A9W4W775</accession>
<dbReference type="Proteomes" id="UP001152467">
    <property type="component" value="Unassembled WGS sequence"/>
</dbReference>
<evidence type="ECO:0000313" key="2">
    <source>
        <dbReference type="EMBL" id="CAH9065531.1"/>
    </source>
</evidence>
<dbReference type="PANTHER" id="PTHR38765:SF1">
    <property type="entry name" value="DUF484 DOMAIN-CONTAINING PROTEIN"/>
    <property type="match status" value="1"/>
</dbReference>
<keyword evidence="1" id="KW-0175">Coiled coil</keyword>
<dbReference type="RefSeq" id="WP_261595060.1">
    <property type="nucleotide sequence ID" value="NZ_CAMAPC010000021.1"/>
</dbReference>
<protein>
    <recommendedName>
        <fullName evidence="6">DUF484 domain-containing protein</fullName>
    </recommendedName>
</protein>
<dbReference type="EMBL" id="CAMAPC010000021">
    <property type="protein sequence ID" value="CAH9065531.1"/>
    <property type="molecule type" value="Genomic_DNA"/>
</dbReference>
<evidence type="ECO:0000256" key="1">
    <source>
        <dbReference type="SAM" id="Coils"/>
    </source>
</evidence>
<dbReference type="Gene3D" id="3.30.450.40">
    <property type="match status" value="1"/>
</dbReference>
<feature type="coiled-coil region" evidence="1">
    <location>
        <begin position="46"/>
        <end position="73"/>
    </location>
</feature>
<dbReference type="AlphaFoldDB" id="A0A9W4W775"/>
<gene>
    <name evidence="2" type="ORF">PSECIP111854_03703</name>
    <name evidence="3" type="ORF">PSECIP111951_03732</name>
</gene>
<reference evidence="2 5" key="1">
    <citation type="submission" date="2022-07" db="EMBL/GenBank/DDBJ databases">
        <authorList>
            <person name="Criscuolo A."/>
        </authorList>
    </citation>
    <scope>NUCLEOTIDE SEQUENCE</scope>
    <source>
        <strain evidence="5">CIP 111951</strain>
        <strain evidence="2">CIP111854</strain>
        <strain evidence="3">CIP111951</strain>
    </source>
</reference>
<evidence type="ECO:0008006" key="6">
    <source>
        <dbReference type="Google" id="ProtNLM"/>
    </source>
</evidence>
<evidence type="ECO:0000313" key="3">
    <source>
        <dbReference type="EMBL" id="CAH9067216.1"/>
    </source>
</evidence>
<sequence>MSKINDLNEQLVCDYLSHYPDFLLKHPYVLLQMNLHDKSQGLPNLALQQQRLLRKQNNELKKQLNEIAQSALENEQIFKLLSECQRQLWHCTSFDELAKQLTDTLCRPANIMSCQLLPYHEQFSELVSARLKKNASYLGRLSKNELRTLWPNDNNVQSVALYLIGDINKPSALLAFASDNPEHFSPNNDNLFMKEFVTTLHVRLSSLA</sequence>
<organism evidence="2 4">
    <name type="scientific">Pseudoalteromonas holothuriae</name>
    <dbReference type="NCBI Taxonomy" id="2963714"/>
    <lineage>
        <taxon>Bacteria</taxon>
        <taxon>Pseudomonadati</taxon>
        <taxon>Pseudomonadota</taxon>
        <taxon>Gammaproteobacteria</taxon>
        <taxon>Alteromonadales</taxon>
        <taxon>Pseudoalteromonadaceae</taxon>
        <taxon>Pseudoalteromonas</taxon>
    </lineage>
</organism>
<comment type="caution">
    <text evidence="2">The sequence shown here is derived from an EMBL/GenBank/DDBJ whole genome shotgun (WGS) entry which is preliminary data.</text>
</comment>
<dbReference type="EMBL" id="CAMAPD010000024">
    <property type="protein sequence ID" value="CAH9067216.1"/>
    <property type="molecule type" value="Genomic_DNA"/>
</dbReference>
<name>A0A9W4W775_9GAMM</name>
<proteinExistence type="predicted"/>
<evidence type="ECO:0000313" key="5">
    <source>
        <dbReference type="Proteomes" id="UP001152485"/>
    </source>
</evidence>